<evidence type="ECO:0000259" key="3">
    <source>
        <dbReference type="Pfam" id="PF01464"/>
    </source>
</evidence>
<evidence type="ECO:0000313" key="5">
    <source>
        <dbReference type="Proteomes" id="UP000474159"/>
    </source>
</evidence>
<accession>A0A6L3SWX7</accession>
<keyword evidence="5" id="KW-1185">Reference proteome</keyword>
<organism evidence="4 5">
    <name type="scientific">Methylobacterium soli</name>
    <dbReference type="NCBI Taxonomy" id="553447"/>
    <lineage>
        <taxon>Bacteria</taxon>
        <taxon>Pseudomonadati</taxon>
        <taxon>Pseudomonadota</taxon>
        <taxon>Alphaproteobacteria</taxon>
        <taxon>Hyphomicrobiales</taxon>
        <taxon>Methylobacteriaceae</taxon>
        <taxon>Methylobacterium</taxon>
    </lineage>
</organism>
<dbReference type="InterPro" id="IPR008258">
    <property type="entry name" value="Transglycosylase_SLT_dom_1"/>
</dbReference>
<reference evidence="4 5" key="1">
    <citation type="submission" date="2019-09" db="EMBL/GenBank/DDBJ databases">
        <title>YIM 48816 draft genome.</title>
        <authorList>
            <person name="Jiang L."/>
        </authorList>
    </citation>
    <scope>NUCLEOTIDE SEQUENCE [LARGE SCALE GENOMIC DNA]</scope>
    <source>
        <strain evidence="4 5">YIM 48816</strain>
    </source>
</reference>
<dbReference type="AlphaFoldDB" id="A0A6L3SWX7"/>
<dbReference type="SUPFAM" id="SSF53955">
    <property type="entry name" value="Lysozyme-like"/>
    <property type="match status" value="1"/>
</dbReference>
<dbReference type="OrthoDB" id="9801695at2"/>
<dbReference type="InterPro" id="IPR023346">
    <property type="entry name" value="Lysozyme-like_dom_sf"/>
</dbReference>
<name>A0A6L3SWX7_9HYPH</name>
<dbReference type="Gene3D" id="1.10.530.10">
    <property type="match status" value="1"/>
</dbReference>
<feature type="domain" description="Transglycosylase SLT" evidence="3">
    <location>
        <begin position="540"/>
        <end position="632"/>
    </location>
</feature>
<feature type="compositionally biased region" description="Polar residues" evidence="2">
    <location>
        <begin position="496"/>
        <end position="517"/>
    </location>
</feature>
<comment type="caution">
    <text evidence="4">The sequence shown here is derived from an EMBL/GenBank/DDBJ whole genome shotgun (WGS) entry which is preliminary data.</text>
</comment>
<sequence length="695" mass="72923">MVGGGPGAVIGGVTGAITSLLGSVGEARDLAISLDTLKRTLGDINVSFEDLQGRTRGLADEFSLTDSEAIGLTRSYATMANADKNLPGLQNEVGVGVGFSRSFGLAPSAGVDFFGQMRGLGITKNADDNKRLALLIGESVAKAGELPRMADVMAGLSRYMESTATRSLAAGDGSAWLSKSAALSGSGLPGMTPGTTSNMIAKADAAVSQGGITEAGKNFMVGQLQKELGLNPIQANAQLEGGLFATGKSTFGEGSAMASYYAKKGVKVPEAAKSTRTNMEILMGALERQYAGRPDLMLDAMKNQFGLSSAQAAAWQSSGSVKLGGLVGRLGRLGIDPSKVNSTGISQLSQIEADTKLTDAQKDAMVRDTATKNQEDTDGSIARKASIDGGNAMIRLANEGLPMISAIQAGVLKMAGIDPLGPEKEVLNAEHGKRLSAIDAKQGKERDEALLDYQNATPWAKRVTGLGLDDNQTQLKERYEAADAELIEARKAENSRYGSAQRNLGTSAGATSGSLPNAVSGATPDLLKRAAQSDALHGLPDGTTAALIMQESSFDSGAVSRKGARGMFQIMPDNVASLSKRAGRQLDPTNTDDAFYMFNQLMGERDRKYGNDTNKKLRSYHGGYDQSKWGAENADYVPAIEKRKRELEAARSDQINVHVHQTGEFTLRDPGGQQVAVADIQTSIGSPQVNGGQSR</sequence>
<proteinExistence type="inferred from homology"/>
<dbReference type="Proteomes" id="UP000474159">
    <property type="component" value="Unassembled WGS sequence"/>
</dbReference>
<protein>
    <submittedName>
        <fullName evidence="4">Lytic transglycosylase domain-containing protein</fullName>
    </submittedName>
</protein>
<gene>
    <name evidence="4" type="ORF">F6X53_14910</name>
</gene>
<dbReference type="CDD" id="cd00254">
    <property type="entry name" value="LT-like"/>
    <property type="match status" value="1"/>
</dbReference>
<evidence type="ECO:0000313" key="4">
    <source>
        <dbReference type="EMBL" id="KAB1078376.1"/>
    </source>
</evidence>
<dbReference type="Pfam" id="PF01464">
    <property type="entry name" value="SLT"/>
    <property type="match status" value="1"/>
</dbReference>
<dbReference type="EMBL" id="VZZK01000014">
    <property type="protein sequence ID" value="KAB1078376.1"/>
    <property type="molecule type" value="Genomic_DNA"/>
</dbReference>
<comment type="similarity">
    <text evidence="1">Belongs to the virb1 family.</text>
</comment>
<evidence type="ECO:0000256" key="2">
    <source>
        <dbReference type="SAM" id="MobiDB-lite"/>
    </source>
</evidence>
<evidence type="ECO:0000256" key="1">
    <source>
        <dbReference type="ARBA" id="ARBA00009387"/>
    </source>
</evidence>
<feature type="region of interest" description="Disordered" evidence="2">
    <location>
        <begin position="493"/>
        <end position="517"/>
    </location>
</feature>